<dbReference type="SUPFAM" id="SSF55781">
    <property type="entry name" value="GAF domain-like"/>
    <property type="match status" value="1"/>
</dbReference>
<dbReference type="Gene3D" id="3.30.450.40">
    <property type="match status" value="1"/>
</dbReference>
<proteinExistence type="predicted"/>
<dbReference type="InterPro" id="IPR029016">
    <property type="entry name" value="GAF-like_dom_sf"/>
</dbReference>
<name>A0A2R4MDA5_9HYPH</name>
<evidence type="ECO:0000313" key="2">
    <source>
        <dbReference type="EMBL" id="AVX04017.1"/>
    </source>
</evidence>
<reference evidence="2 3" key="1">
    <citation type="submission" date="2017-05" db="EMBL/GenBank/DDBJ databases">
        <title>Genome Analysis of Maritalea myrionectae HL2708#5.</title>
        <authorList>
            <consortium name="Cotde Inc.-PKNU"/>
            <person name="Jang D."/>
            <person name="Oh H.-M."/>
        </authorList>
    </citation>
    <scope>NUCLEOTIDE SEQUENCE [LARGE SCALE GENOMIC DNA]</scope>
    <source>
        <strain evidence="2 3">HL2708#5</strain>
    </source>
</reference>
<dbReference type="RefSeq" id="WP_036221632.1">
    <property type="nucleotide sequence ID" value="NZ_CP021330.1"/>
</dbReference>
<evidence type="ECO:0000313" key="3">
    <source>
        <dbReference type="Proteomes" id="UP000258927"/>
    </source>
</evidence>
<sequence>MQELARIISQPDAETNLYARLEQEVQQQVGAKLVTLMWLDFEAGRARRIYTNRPDLYPTDDSKPITKNPWHEHVIVNQNTFVANSLDEMDEQFADKEFFSAHGCTSVLNMPIIIDGKTVGSLNLLHEDNHFTPARIKQTQELVLTAMLCIMLQQSKLTKA</sequence>
<evidence type="ECO:0000259" key="1">
    <source>
        <dbReference type="Pfam" id="PF01590"/>
    </source>
</evidence>
<gene>
    <name evidence="2" type="ORF">MXMO3_01487</name>
</gene>
<accession>A0A2R4MDA5</accession>
<dbReference type="InterPro" id="IPR003018">
    <property type="entry name" value="GAF"/>
</dbReference>
<dbReference type="AlphaFoldDB" id="A0A2R4MDA5"/>
<feature type="domain" description="GAF" evidence="1">
    <location>
        <begin position="23"/>
        <end position="147"/>
    </location>
</feature>
<dbReference type="KEGG" id="mmyr:MXMO3_01487"/>
<keyword evidence="3" id="KW-1185">Reference proteome</keyword>
<dbReference type="EMBL" id="CP021330">
    <property type="protein sequence ID" value="AVX04017.1"/>
    <property type="molecule type" value="Genomic_DNA"/>
</dbReference>
<protein>
    <recommendedName>
        <fullName evidence="1">GAF domain-containing protein</fullName>
    </recommendedName>
</protein>
<dbReference type="Pfam" id="PF01590">
    <property type="entry name" value="GAF"/>
    <property type="match status" value="1"/>
</dbReference>
<dbReference type="Proteomes" id="UP000258927">
    <property type="component" value="Chromosome"/>
</dbReference>
<dbReference type="STRING" id="1122213.GCA_000423365_01307"/>
<organism evidence="2 3">
    <name type="scientific">Maritalea myrionectae</name>
    <dbReference type="NCBI Taxonomy" id="454601"/>
    <lineage>
        <taxon>Bacteria</taxon>
        <taxon>Pseudomonadati</taxon>
        <taxon>Pseudomonadota</taxon>
        <taxon>Alphaproteobacteria</taxon>
        <taxon>Hyphomicrobiales</taxon>
        <taxon>Devosiaceae</taxon>
        <taxon>Maritalea</taxon>
    </lineage>
</organism>